<comment type="similarity">
    <text evidence="1">Belongs to the short-chain dehydrogenases/reductases (SDR) family.</text>
</comment>
<evidence type="ECO:0000256" key="1">
    <source>
        <dbReference type="ARBA" id="ARBA00006484"/>
    </source>
</evidence>
<dbReference type="eggNOG" id="COG1028">
    <property type="taxonomic scope" value="Bacteria"/>
</dbReference>
<dbReference type="InterPro" id="IPR036291">
    <property type="entry name" value="NAD(P)-bd_dom_sf"/>
</dbReference>
<dbReference type="HOGENOM" id="CLU_999927_0_0_4"/>
<dbReference type="EMBL" id="CP002599">
    <property type="protein sequence ID" value="AEA60140.1"/>
    <property type="molecule type" value="Genomic_DNA"/>
</dbReference>
<evidence type="ECO:0000313" key="4">
    <source>
        <dbReference type="Proteomes" id="UP000008316"/>
    </source>
</evidence>
<keyword evidence="2" id="KW-0560">Oxidoreductase</keyword>
<organism evidence="3 4">
    <name type="scientific">Burkholderia gladioli (strain BSR3)</name>
    <dbReference type="NCBI Taxonomy" id="999541"/>
    <lineage>
        <taxon>Bacteria</taxon>
        <taxon>Pseudomonadati</taxon>
        <taxon>Pseudomonadota</taxon>
        <taxon>Betaproteobacteria</taxon>
        <taxon>Burkholderiales</taxon>
        <taxon>Burkholderiaceae</taxon>
        <taxon>Burkholderia</taxon>
    </lineage>
</organism>
<dbReference type="PANTHER" id="PTHR43115:SF4">
    <property type="entry name" value="DEHYDROGENASE_REDUCTASE SDR FAMILY MEMBER 11"/>
    <property type="match status" value="1"/>
</dbReference>
<sequence>MQRTPLTIITGGSRGIGRDLLRPLLERTDVLSLSRSEIDPASIEASEHRLFQLQCDLTQVDRTIEGLDQWLAEHSSHIVDTFISCAAVLDLCWLSKTDTLSASFDRAFQINALAPIAISSHINRINRFRDDGARILYVTSSLARPVPALTFAGLGLYSATKSALERLAQIQAREFDLSSRKTKVVLAHPGIVDTDMQRELRASDLMDPAFAVKTAGLPAYQEGDWDRQAPDTAMRTISPRFSADFLMWIVERNVELLDPYYDFYTASGFHGAALQSVR</sequence>
<name>F2LB71_BURGS</name>
<dbReference type="GO" id="GO:0016491">
    <property type="term" value="F:oxidoreductase activity"/>
    <property type="evidence" value="ECO:0007669"/>
    <property type="project" value="UniProtKB-KW"/>
</dbReference>
<proteinExistence type="inferred from homology"/>
<dbReference type="KEGG" id="bgd:bgla_1g14710"/>
<dbReference type="PRINTS" id="PR00081">
    <property type="entry name" value="GDHRDH"/>
</dbReference>
<reference evidence="3 4" key="1">
    <citation type="journal article" date="2011" name="J. Bacteriol.">
        <title>Complete genome sequence of Burkholderia gladioli BSR3.</title>
        <authorList>
            <person name="Seo Y.S."/>
            <person name="Lim J."/>
            <person name="Choi B.S."/>
            <person name="Kim H."/>
            <person name="Goo E."/>
            <person name="Lee B."/>
            <person name="Lim J.S."/>
            <person name="Choi I.Y."/>
            <person name="Moon J.S."/>
            <person name="Kim J."/>
            <person name="Hwang I."/>
        </authorList>
    </citation>
    <scope>NUCLEOTIDE SEQUENCE [LARGE SCALE GENOMIC DNA]</scope>
    <source>
        <strain evidence="3 4">BSR3</strain>
    </source>
</reference>
<dbReference type="Pfam" id="PF00106">
    <property type="entry name" value="adh_short"/>
    <property type="match status" value="1"/>
</dbReference>
<protein>
    <submittedName>
        <fullName evidence="3">Putative dehydrogenasereductase protein</fullName>
    </submittedName>
</protein>
<evidence type="ECO:0000313" key="3">
    <source>
        <dbReference type="EMBL" id="AEA60140.1"/>
    </source>
</evidence>
<dbReference type="AlphaFoldDB" id="F2LB71"/>
<dbReference type="Gene3D" id="3.40.50.720">
    <property type="entry name" value="NAD(P)-binding Rossmann-like Domain"/>
    <property type="match status" value="1"/>
</dbReference>
<accession>F2LB71</accession>
<dbReference type="RefSeq" id="WP_013697485.1">
    <property type="nucleotide sequence ID" value="NC_015381.1"/>
</dbReference>
<evidence type="ECO:0000256" key="2">
    <source>
        <dbReference type="ARBA" id="ARBA00023002"/>
    </source>
</evidence>
<dbReference type="InterPro" id="IPR002347">
    <property type="entry name" value="SDR_fam"/>
</dbReference>
<dbReference type="PANTHER" id="PTHR43115">
    <property type="entry name" value="DEHYDROGENASE/REDUCTASE SDR FAMILY MEMBER 11"/>
    <property type="match status" value="1"/>
</dbReference>
<keyword evidence="4" id="KW-1185">Reference proteome</keyword>
<dbReference type="STRING" id="999541.bgla_1g14710"/>
<gene>
    <name evidence="3" type="ordered locus">bgla_1g14710</name>
</gene>
<dbReference type="SUPFAM" id="SSF51735">
    <property type="entry name" value="NAD(P)-binding Rossmann-fold domains"/>
    <property type="match status" value="1"/>
</dbReference>
<dbReference type="Proteomes" id="UP000008316">
    <property type="component" value="Chromosome 1"/>
</dbReference>